<keyword evidence="1" id="KW-0472">Membrane</keyword>
<evidence type="ECO:0000313" key="2">
    <source>
        <dbReference type="EMBL" id="CAI26914.1"/>
    </source>
</evidence>
<gene>
    <name evidence="2" type="ordered locus">ERWE_CDS_04200</name>
</gene>
<organism evidence="2 3">
    <name type="scientific">Ehrlichia ruminantium (strain Welgevonden)</name>
    <dbReference type="NCBI Taxonomy" id="254945"/>
    <lineage>
        <taxon>Bacteria</taxon>
        <taxon>Pseudomonadati</taxon>
        <taxon>Pseudomonadota</taxon>
        <taxon>Alphaproteobacteria</taxon>
        <taxon>Rickettsiales</taxon>
        <taxon>Anaplasmataceae</taxon>
        <taxon>Ehrlichia</taxon>
    </lineage>
</organism>
<feature type="transmembrane region" description="Helical" evidence="1">
    <location>
        <begin position="42"/>
        <end position="63"/>
    </location>
</feature>
<dbReference type="AlphaFoldDB" id="A0A0H3M891"/>
<evidence type="ECO:0000256" key="1">
    <source>
        <dbReference type="SAM" id="Phobius"/>
    </source>
</evidence>
<keyword evidence="3" id="KW-1185">Reference proteome</keyword>
<evidence type="ECO:0000313" key="3">
    <source>
        <dbReference type="Proteomes" id="UP000001021"/>
    </source>
</evidence>
<sequence>MIGYYKFFYLLKYSFFAGKMFNQYQDNQANDNISYLCGIRRFTSILIGLVFLMFVLQIILWYFESKIAYSYTKLLIN</sequence>
<keyword evidence="1" id="KW-1133">Transmembrane helix</keyword>
<keyword evidence="1" id="KW-0812">Transmembrane</keyword>
<proteinExistence type="predicted"/>
<dbReference type="KEGG" id="erw:ERWE_CDS_04200"/>
<reference evidence="2 3" key="1">
    <citation type="journal article" date="2006" name="J. Bacteriol.">
        <title>Comparative genomic analysis of three strains of Ehrlichia ruminantium reveals an active process of genome size plasticity.</title>
        <authorList>
            <person name="Frutos R."/>
            <person name="Viari A."/>
            <person name="Ferraz C."/>
            <person name="Morgat A."/>
            <person name="Eychenie S."/>
            <person name="Kandassami Y."/>
            <person name="Chantal I."/>
            <person name="Bensaid A."/>
            <person name="Coissac E."/>
            <person name="Vachiery N."/>
            <person name="Demaille J."/>
            <person name="Martinez D."/>
        </authorList>
    </citation>
    <scope>NUCLEOTIDE SEQUENCE [LARGE SCALE GENOMIC DNA]</scope>
    <source>
        <strain evidence="2 3">Welgevonden</strain>
    </source>
</reference>
<accession>A0A0H3M891</accession>
<dbReference type="HOGENOM" id="CLU_2632478_0_0_5"/>
<dbReference type="Proteomes" id="UP000001021">
    <property type="component" value="Chromosome"/>
</dbReference>
<dbReference type="EMBL" id="CR925678">
    <property type="protein sequence ID" value="CAI26914.1"/>
    <property type="molecule type" value="Genomic_DNA"/>
</dbReference>
<protein>
    <submittedName>
        <fullName evidence="2">Uncharacterized protein</fullName>
    </submittedName>
</protein>
<name>A0A0H3M891_EHRRW</name>